<proteinExistence type="evidence at transcript level"/>
<dbReference type="AlphaFoldDB" id="A0A6M3GTX6"/>
<keyword evidence="4" id="KW-0732">Signal</keyword>
<keyword evidence="2" id="KW-0813">Transport</keyword>
<protein>
    <submittedName>
        <fullName evidence="5">Phenomenon binding protein</fullName>
    </submittedName>
</protein>
<feature type="signal peptide" evidence="4">
    <location>
        <begin position="1"/>
        <end position="25"/>
    </location>
</feature>
<dbReference type="InterPro" id="IPR036728">
    <property type="entry name" value="PBP_GOBP_sf"/>
</dbReference>
<dbReference type="PIRSF" id="PIRSF015604">
    <property type="entry name" value="Odorant/phero_bd"/>
    <property type="match status" value="1"/>
</dbReference>
<feature type="disulfide bond" evidence="3">
    <location>
        <begin position="123"/>
        <end position="143"/>
    </location>
</feature>
<accession>A0A6M3GTX6</accession>
<keyword evidence="3" id="KW-1015">Disulfide bond</keyword>
<evidence type="ECO:0000313" key="5">
    <source>
        <dbReference type="EMBL" id="QIJ45732.1"/>
    </source>
</evidence>
<feature type="disulfide bond" evidence="3">
    <location>
        <begin position="44"/>
        <end position="79"/>
    </location>
</feature>
<dbReference type="Gene3D" id="1.10.238.20">
    <property type="entry name" value="Pheromone/general odorant binding protein domain"/>
    <property type="match status" value="1"/>
</dbReference>
<dbReference type="GO" id="GO:0005549">
    <property type="term" value="F:odorant binding"/>
    <property type="evidence" value="ECO:0007669"/>
    <property type="project" value="InterPro"/>
</dbReference>
<dbReference type="InterPro" id="IPR006170">
    <property type="entry name" value="PBP/GOBP"/>
</dbReference>
<dbReference type="CDD" id="cd23992">
    <property type="entry name" value="PBP_GOBP"/>
    <property type="match status" value="1"/>
</dbReference>
<organism evidence="5">
    <name type="scientific">Glyphodes pyloalis</name>
    <name type="common">Lesser mulberry snout moth</name>
    <dbReference type="NCBI Taxonomy" id="1242752"/>
    <lineage>
        <taxon>Eukaryota</taxon>
        <taxon>Metazoa</taxon>
        <taxon>Ecdysozoa</taxon>
        <taxon>Arthropoda</taxon>
        <taxon>Hexapoda</taxon>
        <taxon>Insecta</taxon>
        <taxon>Pterygota</taxon>
        <taxon>Neoptera</taxon>
        <taxon>Endopterygota</taxon>
        <taxon>Lepidoptera</taxon>
        <taxon>Glossata</taxon>
        <taxon>Ditrysia</taxon>
        <taxon>Pyraloidea</taxon>
        <taxon>Crambidae</taxon>
        <taxon>Spilomelinae</taxon>
        <taxon>Glyphodes</taxon>
    </lineage>
</organism>
<feature type="disulfide bond" evidence="3">
    <location>
        <begin position="75"/>
        <end position="134"/>
    </location>
</feature>
<evidence type="ECO:0000256" key="3">
    <source>
        <dbReference type="PIRSR" id="PIRSR015604-1"/>
    </source>
</evidence>
<dbReference type="SUPFAM" id="SSF47565">
    <property type="entry name" value="Insect pheromone/odorant-binding proteins"/>
    <property type="match status" value="1"/>
</dbReference>
<comment type="similarity">
    <text evidence="1">Belongs to the PBP/GOBP family.</text>
</comment>
<name>A0A6M3GTX6_GLYPY</name>
<dbReference type="Pfam" id="PF01395">
    <property type="entry name" value="PBP_GOBP"/>
    <property type="match status" value="1"/>
</dbReference>
<dbReference type="SMART" id="SM00708">
    <property type="entry name" value="PhBP"/>
    <property type="match status" value="1"/>
</dbReference>
<dbReference type="EMBL" id="MK819437">
    <property type="protein sequence ID" value="QIJ45732.1"/>
    <property type="molecule type" value="mRNA"/>
</dbReference>
<sequence length="168" mass="19029">MTVSGKWKLATILVLGLAVDMRVKASQDVMTKMSSTFFKLLQECKKELSVSDEMIQGLIRFWQEDSDLGSRELGCVIICIASKHDLVATDDYTMHHENAYNFAKDHGADEDMAKAIVKIVHDCEGQFSENPDHCSRVLEVSKCFRNEIHKLKWAPPVEVLIEEILSEV</sequence>
<evidence type="ECO:0000256" key="2">
    <source>
        <dbReference type="ARBA" id="ARBA00022448"/>
    </source>
</evidence>
<evidence type="ECO:0000256" key="4">
    <source>
        <dbReference type="SAM" id="SignalP"/>
    </source>
</evidence>
<dbReference type="PRINTS" id="PR00484">
    <property type="entry name" value="PBPGOBP"/>
</dbReference>
<dbReference type="InterPro" id="IPR006072">
    <property type="entry name" value="Odorant/phero-bd_Lep"/>
</dbReference>
<feature type="chain" id="PRO_5026950499" evidence="4">
    <location>
        <begin position="26"/>
        <end position="168"/>
    </location>
</feature>
<reference evidence="5" key="1">
    <citation type="submission" date="2019-04" db="EMBL/GenBank/DDBJ databases">
        <authorList>
            <person name="Sheng S."/>
        </authorList>
    </citation>
    <scope>NUCLEOTIDE SEQUENCE</scope>
</reference>
<evidence type="ECO:0000256" key="1">
    <source>
        <dbReference type="ARBA" id="ARBA00008098"/>
    </source>
</evidence>
<gene>
    <name evidence="5" type="primary">PBP2</name>
</gene>